<evidence type="ECO:0000256" key="1">
    <source>
        <dbReference type="SAM" id="MobiDB-lite"/>
    </source>
</evidence>
<feature type="compositionally biased region" description="Polar residues" evidence="1">
    <location>
        <begin position="15"/>
        <end position="25"/>
    </location>
</feature>
<name>A0AAD6D687_9EURO</name>
<feature type="compositionally biased region" description="Basic and acidic residues" evidence="1">
    <location>
        <begin position="56"/>
        <end position="67"/>
    </location>
</feature>
<evidence type="ECO:0000313" key="2">
    <source>
        <dbReference type="EMBL" id="KAJ5556529.1"/>
    </source>
</evidence>
<accession>A0AAD6D687</accession>
<keyword evidence="3" id="KW-1185">Reference proteome</keyword>
<comment type="caution">
    <text evidence="2">The sequence shown here is derived from an EMBL/GenBank/DDBJ whole genome shotgun (WGS) entry which is preliminary data.</text>
</comment>
<dbReference type="AlphaFoldDB" id="A0AAD6D687"/>
<dbReference type="EMBL" id="JAQIZZ010000001">
    <property type="protein sequence ID" value="KAJ5556529.1"/>
    <property type="molecule type" value="Genomic_DNA"/>
</dbReference>
<dbReference type="Proteomes" id="UP001220324">
    <property type="component" value="Unassembled WGS sequence"/>
</dbReference>
<organism evidence="2 3">
    <name type="scientific">Penicillium frequentans</name>
    <dbReference type="NCBI Taxonomy" id="3151616"/>
    <lineage>
        <taxon>Eukaryota</taxon>
        <taxon>Fungi</taxon>
        <taxon>Dikarya</taxon>
        <taxon>Ascomycota</taxon>
        <taxon>Pezizomycotina</taxon>
        <taxon>Eurotiomycetes</taxon>
        <taxon>Eurotiomycetidae</taxon>
        <taxon>Eurotiales</taxon>
        <taxon>Aspergillaceae</taxon>
        <taxon>Penicillium</taxon>
    </lineage>
</organism>
<feature type="region of interest" description="Disordered" evidence="1">
    <location>
        <begin position="1"/>
        <end position="94"/>
    </location>
</feature>
<protein>
    <submittedName>
        <fullName evidence="2">Uncharacterized protein</fullName>
    </submittedName>
</protein>
<reference evidence="2 3" key="1">
    <citation type="journal article" date="2023" name="IMA Fungus">
        <title>Comparative genomic study of the Penicillium genus elucidates a diverse pangenome and 15 lateral gene transfer events.</title>
        <authorList>
            <person name="Petersen C."/>
            <person name="Sorensen T."/>
            <person name="Nielsen M.R."/>
            <person name="Sondergaard T.E."/>
            <person name="Sorensen J.L."/>
            <person name="Fitzpatrick D.A."/>
            <person name="Frisvad J.C."/>
            <person name="Nielsen K.L."/>
        </authorList>
    </citation>
    <scope>NUCLEOTIDE SEQUENCE [LARGE SCALE GENOMIC DNA]</scope>
    <source>
        <strain evidence="2 3">IBT 35679</strain>
    </source>
</reference>
<feature type="compositionally biased region" description="Polar residues" evidence="1">
    <location>
        <begin position="195"/>
        <end position="211"/>
    </location>
</feature>
<evidence type="ECO:0000313" key="3">
    <source>
        <dbReference type="Proteomes" id="UP001220324"/>
    </source>
</evidence>
<gene>
    <name evidence="2" type="ORF">N7494_000444</name>
</gene>
<feature type="region of interest" description="Disordered" evidence="1">
    <location>
        <begin position="191"/>
        <end position="223"/>
    </location>
</feature>
<sequence length="268" mass="29816">MSSTNFRVESFRPWNPSQAKSQSLRESPGTCRYPSPVSITAASPPLNPNKVGIRSIEIDTHKVERHPLPSRPPTEVCLEGQHSETQVTRSESVGVGQTPLAIHYPETANLDNTTQPQHTVDIDEVAFTSSPDNLPQEADLQSLNLGWHDSELVDFDRQEPHTVDSGCVNRQAEQGMNIEAIDPAVLSNCDPPATEQAQMTEGQSFTPPKQTTKSKEDDGNLVPVKNHKNLMCQEEAYERELRSVQQDFLCPSEQFFRKDLCSILRTPG</sequence>
<proteinExistence type="predicted"/>